<evidence type="ECO:0000259" key="1">
    <source>
        <dbReference type="Pfam" id="PF20425"/>
    </source>
</evidence>
<dbReference type="EMBL" id="JAHRIN010055983">
    <property type="protein sequence ID" value="MEQ2211011.1"/>
    <property type="molecule type" value="Genomic_DNA"/>
</dbReference>
<proteinExistence type="predicted"/>
<dbReference type="PROSITE" id="PS51257">
    <property type="entry name" value="PROKAR_LIPOPROTEIN"/>
    <property type="match status" value="1"/>
</dbReference>
<dbReference type="Proteomes" id="UP001434883">
    <property type="component" value="Unassembled WGS sequence"/>
</dbReference>
<evidence type="ECO:0000313" key="3">
    <source>
        <dbReference type="Proteomes" id="UP001434883"/>
    </source>
</evidence>
<sequence>MPSERTRSVMCMNQCLCVSLGVFACRGVGESSSPDVGDTGVEDMLVGGEFDLEMNFIIQEAESIGCMVELLSHCEVTCQAEIWSMFTAILRKSVRNLQTSTETEFTHLVISLHYHIDLGFPLITSQHAHPLIYCPSSLSYPALPDNGFHNFPDLLVLTAELSIHSCIKCQFLPALCPNLDSDFS</sequence>
<gene>
    <name evidence="2" type="ORF">XENOCAPTIV_024114</name>
</gene>
<keyword evidence="3" id="KW-1185">Reference proteome</keyword>
<protein>
    <recommendedName>
        <fullName evidence="1">Neurobeachin alpha-solenoid region domain-containing protein</fullName>
    </recommendedName>
</protein>
<accession>A0ABV0RTK2</accession>
<comment type="caution">
    <text evidence="2">The sequence shown here is derived from an EMBL/GenBank/DDBJ whole genome shotgun (WGS) entry which is preliminary data.</text>
</comment>
<name>A0ABV0RTK2_9TELE</name>
<feature type="domain" description="Neurobeachin alpha-solenoid region" evidence="1">
    <location>
        <begin position="43"/>
        <end position="104"/>
    </location>
</feature>
<dbReference type="Pfam" id="PF20425">
    <property type="entry name" value="Neurobeachin"/>
    <property type="match status" value="1"/>
</dbReference>
<organism evidence="2 3">
    <name type="scientific">Xenoophorus captivus</name>
    <dbReference type="NCBI Taxonomy" id="1517983"/>
    <lineage>
        <taxon>Eukaryota</taxon>
        <taxon>Metazoa</taxon>
        <taxon>Chordata</taxon>
        <taxon>Craniata</taxon>
        <taxon>Vertebrata</taxon>
        <taxon>Euteleostomi</taxon>
        <taxon>Actinopterygii</taxon>
        <taxon>Neopterygii</taxon>
        <taxon>Teleostei</taxon>
        <taxon>Neoteleostei</taxon>
        <taxon>Acanthomorphata</taxon>
        <taxon>Ovalentaria</taxon>
        <taxon>Atherinomorphae</taxon>
        <taxon>Cyprinodontiformes</taxon>
        <taxon>Goodeidae</taxon>
        <taxon>Xenoophorus</taxon>
    </lineage>
</organism>
<reference evidence="2 3" key="1">
    <citation type="submission" date="2021-06" db="EMBL/GenBank/DDBJ databases">
        <authorList>
            <person name="Palmer J.M."/>
        </authorList>
    </citation>
    <scope>NUCLEOTIDE SEQUENCE [LARGE SCALE GENOMIC DNA]</scope>
    <source>
        <strain evidence="2 3">XC_2019</strain>
        <tissue evidence="2">Muscle</tissue>
    </source>
</reference>
<dbReference type="InterPro" id="IPR046852">
    <property type="entry name" value="Neurobeachin_a-sol"/>
</dbReference>
<evidence type="ECO:0000313" key="2">
    <source>
        <dbReference type="EMBL" id="MEQ2211011.1"/>
    </source>
</evidence>